<proteinExistence type="predicted"/>
<accession>A0A5J4QPC0</accession>
<feature type="non-terminal residue" evidence="1">
    <location>
        <position position="1"/>
    </location>
</feature>
<name>A0A5J4QPC0_9EUKA</name>
<evidence type="ECO:0000313" key="2">
    <source>
        <dbReference type="Proteomes" id="UP000324800"/>
    </source>
</evidence>
<dbReference type="EMBL" id="SNRW01044544">
    <property type="protein sequence ID" value="KAA6323807.1"/>
    <property type="molecule type" value="Genomic_DNA"/>
</dbReference>
<dbReference type="Proteomes" id="UP000324800">
    <property type="component" value="Unassembled WGS sequence"/>
</dbReference>
<protein>
    <submittedName>
        <fullName evidence="1">Uncharacterized protein</fullName>
    </submittedName>
</protein>
<reference evidence="1 2" key="1">
    <citation type="submission" date="2019-03" db="EMBL/GenBank/DDBJ databases">
        <title>Single cell metagenomics reveals metabolic interactions within the superorganism composed of flagellate Streblomastix strix and complex community of Bacteroidetes bacteria on its surface.</title>
        <authorList>
            <person name="Treitli S.C."/>
            <person name="Kolisko M."/>
            <person name="Husnik F."/>
            <person name="Keeling P."/>
            <person name="Hampl V."/>
        </authorList>
    </citation>
    <scope>NUCLEOTIDE SEQUENCE [LARGE SCALE GENOMIC DNA]</scope>
    <source>
        <strain evidence="1">ST1C</strain>
    </source>
</reference>
<evidence type="ECO:0000313" key="1">
    <source>
        <dbReference type="EMBL" id="KAA6323807.1"/>
    </source>
</evidence>
<dbReference type="PANTHER" id="PTHR21243">
    <property type="entry name" value="PROTEIN SCAI"/>
    <property type="match status" value="1"/>
</dbReference>
<dbReference type="GO" id="GO:0006351">
    <property type="term" value="P:DNA-templated transcription"/>
    <property type="evidence" value="ECO:0007669"/>
    <property type="project" value="InterPro"/>
</dbReference>
<dbReference type="Pfam" id="PF12070">
    <property type="entry name" value="SCAI"/>
    <property type="match status" value="1"/>
</dbReference>
<feature type="non-terminal residue" evidence="1">
    <location>
        <position position="171"/>
    </location>
</feature>
<organism evidence="1 2">
    <name type="scientific">Streblomastix strix</name>
    <dbReference type="NCBI Taxonomy" id="222440"/>
    <lineage>
        <taxon>Eukaryota</taxon>
        <taxon>Metamonada</taxon>
        <taxon>Preaxostyla</taxon>
        <taxon>Oxymonadida</taxon>
        <taxon>Streblomastigidae</taxon>
        <taxon>Streblomastix</taxon>
    </lineage>
</organism>
<dbReference type="OrthoDB" id="525027at2759"/>
<dbReference type="GO" id="GO:0003714">
    <property type="term" value="F:transcription corepressor activity"/>
    <property type="evidence" value="ECO:0007669"/>
    <property type="project" value="InterPro"/>
</dbReference>
<gene>
    <name evidence="1" type="ORF">EZS28_054268</name>
</gene>
<sequence length="171" mass="19992">KRVQRAEIGDIASKIGQLFTQFAVRTMDSRFLLDTRSFFEAIIQRRYFAEVLPAPATSSNKNYNIISNINNEIMNKNLRLHLRHIINSFYLKDLTAFRKIEQELIIYLKLAEDVLRPEQMQGWENQISKFLSFLKTMLEICPAFAPPLTYVGTLGFAMHEKINRIAINFQF</sequence>
<comment type="caution">
    <text evidence="1">The sequence shown here is derived from an EMBL/GenBank/DDBJ whole genome shotgun (WGS) entry which is preliminary data.</text>
</comment>
<dbReference type="InterPro" id="IPR022709">
    <property type="entry name" value="SCAI"/>
</dbReference>
<dbReference type="AlphaFoldDB" id="A0A5J4QPC0"/>